<evidence type="ECO:0000313" key="1">
    <source>
        <dbReference type="EMBL" id="ERJ71825.1"/>
    </source>
</evidence>
<comment type="caution">
    <text evidence="1">The sequence shown here is derived from an EMBL/GenBank/DDBJ whole genome shotgun (WGS) entry which is preliminary data.</text>
</comment>
<organism evidence="1 2">
    <name type="scientific">Prevotella disiens JCM 6334 = ATCC 29426</name>
    <dbReference type="NCBI Taxonomy" id="1235811"/>
    <lineage>
        <taxon>Bacteria</taxon>
        <taxon>Pseudomonadati</taxon>
        <taxon>Bacteroidota</taxon>
        <taxon>Bacteroidia</taxon>
        <taxon>Bacteroidales</taxon>
        <taxon>Prevotellaceae</taxon>
        <taxon>Prevotella</taxon>
    </lineage>
</organism>
<gene>
    <name evidence="1" type="ORF">HMPREF0653_02520</name>
</gene>
<name>A0ABN0NP16_9BACT</name>
<accession>A0ABN0NP16</accession>
<keyword evidence="2" id="KW-1185">Reference proteome</keyword>
<sequence>MFSNFHNRFFLSSFLFCNRQTRYAANATASLSKKNHTKVLKNKETM</sequence>
<evidence type="ECO:0000313" key="2">
    <source>
        <dbReference type="Proteomes" id="UP000016660"/>
    </source>
</evidence>
<protein>
    <submittedName>
        <fullName evidence="1">Uncharacterized protein</fullName>
    </submittedName>
</protein>
<dbReference type="EMBL" id="AWUY01000278">
    <property type="protein sequence ID" value="ERJ71825.1"/>
    <property type="molecule type" value="Genomic_DNA"/>
</dbReference>
<dbReference type="Proteomes" id="UP000016660">
    <property type="component" value="Unassembled WGS sequence"/>
</dbReference>
<proteinExistence type="predicted"/>
<reference evidence="1 2" key="1">
    <citation type="submission" date="2013-06" db="EMBL/GenBank/DDBJ databases">
        <authorList>
            <person name="Weinstock G."/>
            <person name="Sodergren E."/>
            <person name="Lobos E.A."/>
            <person name="Fulton L."/>
            <person name="Fulton R."/>
            <person name="Courtney L."/>
            <person name="Fronick C."/>
            <person name="O'Laughlin M."/>
            <person name="Godfrey J."/>
            <person name="Wilson R.M."/>
            <person name="Miner T."/>
            <person name="Farmer C."/>
            <person name="Delehaunty K."/>
            <person name="Cordes M."/>
            <person name="Minx P."/>
            <person name="Tomlinson C."/>
            <person name="Chen J."/>
            <person name="Wollam A."/>
            <person name="Pepin K.H."/>
            <person name="Bhonagiri V."/>
            <person name="Zhang X."/>
            <person name="Warren W."/>
            <person name="Mitreva M."/>
            <person name="Mardis E.R."/>
            <person name="Wilson R.K."/>
        </authorList>
    </citation>
    <scope>NUCLEOTIDE SEQUENCE [LARGE SCALE GENOMIC DNA]</scope>
    <source>
        <strain evidence="1 2">ATCC 29426</strain>
    </source>
</reference>